<dbReference type="NCBIfam" id="TIGR01141">
    <property type="entry name" value="hisC"/>
    <property type="match status" value="1"/>
</dbReference>
<evidence type="ECO:0000256" key="5">
    <source>
        <dbReference type="ARBA" id="ARBA00022576"/>
    </source>
</evidence>
<dbReference type="InterPro" id="IPR015424">
    <property type="entry name" value="PyrdxlP-dep_Trfase"/>
</dbReference>
<dbReference type="UniPathway" id="UPA00031">
    <property type="reaction ID" value="UER00012"/>
</dbReference>
<dbReference type="PANTHER" id="PTHR42885">
    <property type="entry name" value="HISTIDINOL-PHOSPHATE AMINOTRANSFERASE-RELATED"/>
    <property type="match status" value="1"/>
</dbReference>
<evidence type="ECO:0000313" key="13">
    <source>
        <dbReference type="EMBL" id="AFL75102.1"/>
    </source>
</evidence>
<evidence type="ECO:0000256" key="2">
    <source>
        <dbReference type="ARBA" id="ARBA00005011"/>
    </source>
</evidence>
<dbReference type="InterPro" id="IPR015422">
    <property type="entry name" value="PyrdxlP-dep_Trfase_small"/>
</dbReference>
<protein>
    <recommendedName>
        <fullName evidence="11">Histidinol-phosphate aminotransferase</fullName>
        <ecNumber evidence="11">2.6.1.9</ecNumber>
    </recommendedName>
    <alternativeName>
        <fullName evidence="11">Imidazole acetol-phosphate transaminase</fullName>
    </alternativeName>
</protein>
<keyword evidence="6 11" id="KW-0028">Amino-acid biosynthesis</keyword>
<keyword evidence="8 11" id="KW-0663">Pyridoxal phosphate</keyword>
<dbReference type="GO" id="GO:0004400">
    <property type="term" value="F:histidinol-phosphate transaminase activity"/>
    <property type="evidence" value="ECO:0007669"/>
    <property type="project" value="UniProtKB-UniRule"/>
</dbReference>
<dbReference type="Proteomes" id="UP000006062">
    <property type="component" value="Chromosome"/>
</dbReference>
<dbReference type="InterPro" id="IPR004839">
    <property type="entry name" value="Aminotransferase_I/II_large"/>
</dbReference>
<feature type="modified residue" description="N6-(pyridoxal phosphate)lysine" evidence="11">
    <location>
        <position position="230"/>
    </location>
</feature>
<dbReference type="eggNOG" id="COG0079">
    <property type="taxonomic scope" value="Bacteria"/>
</dbReference>
<evidence type="ECO:0000256" key="10">
    <source>
        <dbReference type="ARBA" id="ARBA00047481"/>
    </source>
</evidence>
<dbReference type="PANTHER" id="PTHR42885:SF2">
    <property type="entry name" value="HISTIDINOL-PHOSPHATE AMINOTRANSFERASE"/>
    <property type="match status" value="1"/>
</dbReference>
<evidence type="ECO:0000256" key="11">
    <source>
        <dbReference type="HAMAP-Rule" id="MF_01023"/>
    </source>
</evidence>
<dbReference type="EMBL" id="CP003154">
    <property type="protein sequence ID" value="AFL75102.1"/>
    <property type="molecule type" value="Genomic_DNA"/>
</dbReference>
<dbReference type="AlphaFoldDB" id="I3YDN4"/>
<keyword evidence="5 11" id="KW-0032">Aminotransferase</keyword>
<evidence type="ECO:0000256" key="8">
    <source>
        <dbReference type="ARBA" id="ARBA00022898"/>
    </source>
</evidence>
<comment type="pathway">
    <text evidence="2 11">Amino-acid biosynthesis; L-histidine biosynthesis; L-histidine from 5-phospho-alpha-D-ribose 1-diphosphate: step 7/9.</text>
</comment>
<dbReference type="Gene3D" id="3.40.640.10">
    <property type="entry name" value="Type I PLP-dependent aspartate aminotransferase-like (Major domain)"/>
    <property type="match status" value="1"/>
</dbReference>
<dbReference type="HAMAP" id="MF_01023">
    <property type="entry name" value="HisC_aminotrans_2"/>
    <property type="match status" value="1"/>
</dbReference>
<keyword evidence="7 11" id="KW-0808">Transferase</keyword>
<name>I3YDN4_THIV6</name>
<dbReference type="GO" id="GO:0030170">
    <property type="term" value="F:pyridoxal phosphate binding"/>
    <property type="evidence" value="ECO:0007669"/>
    <property type="project" value="InterPro"/>
</dbReference>
<dbReference type="InterPro" id="IPR005861">
    <property type="entry name" value="HisP_aminotrans"/>
</dbReference>
<dbReference type="CDD" id="cd00609">
    <property type="entry name" value="AAT_like"/>
    <property type="match status" value="1"/>
</dbReference>
<proteinExistence type="inferred from homology"/>
<dbReference type="InterPro" id="IPR015421">
    <property type="entry name" value="PyrdxlP-dep_Trfase_major"/>
</dbReference>
<dbReference type="GO" id="GO:0000105">
    <property type="term" value="P:L-histidine biosynthetic process"/>
    <property type="evidence" value="ECO:0007669"/>
    <property type="project" value="UniProtKB-UniRule"/>
</dbReference>
<dbReference type="RefSeq" id="WP_014779515.1">
    <property type="nucleotide sequence ID" value="NC_018012.1"/>
</dbReference>
<reference evidence="13 14" key="1">
    <citation type="submission" date="2012-06" db="EMBL/GenBank/DDBJ databases">
        <title>Complete sequence of Thiocystis violascens DSM 198.</title>
        <authorList>
            <consortium name="US DOE Joint Genome Institute"/>
            <person name="Lucas S."/>
            <person name="Han J."/>
            <person name="Lapidus A."/>
            <person name="Cheng J.-F."/>
            <person name="Goodwin L."/>
            <person name="Pitluck S."/>
            <person name="Peters L."/>
            <person name="Ovchinnikova G."/>
            <person name="Teshima H."/>
            <person name="Detter J.C."/>
            <person name="Han C."/>
            <person name="Tapia R."/>
            <person name="Land M."/>
            <person name="Hauser L."/>
            <person name="Kyrpides N."/>
            <person name="Ivanova N."/>
            <person name="Pagani I."/>
            <person name="Vogl K."/>
            <person name="Liu Z."/>
            <person name="Frigaard N.-U."/>
            <person name="Bryant D."/>
            <person name="Woyke T."/>
        </authorList>
    </citation>
    <scope>NUCLEOTIDE SEQUENCE [LARGE SCALE GENOMIC DNA]</scope>
    <source>
        <strain evidence="14">ATCC 17096 / DSM 198 / 6111</strain>
    </source>
</reference>
<dbReference type="OrthoDB" id="9809616at2"/>
<organism evidence="13 14">
    <name type="scientific">Thiocystis violascens (strain ATCC 17096 / DSM 198 / 6111)</name>
    <name type="common">Chromatium violascens</name>
    <dbReference type="NCBI Taxonomy" id="765911"/>
    <lineage>
        <taxon>Bacteria</taxon>
        <taxon>Pseudomonadati</taxon>
        <taxon>Pseudomonadota</taxon>
        <taxon>Gammaproteobacteria</taxon>
        <taxon>Chromatiales</taxon>
        <taxon>Chromatiaceae</taxon>
        <taxon>Thiocystis</taxon>
    </lineage>
</organism>
<evidence type="ECO:0000313" key="14">
    <source>
        <dbReference type="Proteomes" id="UP000006062"/>
    </source>
</evidence>
<dbReference type="Pfam" id="PF00155">
    <property type="entry name" value="Aminotran_1_2"/>
    <property type="match status" value="1"/>
</dbReference>
<gene>
    <name evidence="11" type="primary">hisC</name>
    <name evidence="13" type="ordered locus">Thivi_3225</name>
</gene>
<comment type="similarity">
    <text evidence="3 11">Belongs to the class-II pyridoxal-phosphate-dependent aminotransferase family. Histidinol-phosphate aminotransferase subfamily.</text>
</comment>
<evidence type="ECO:0000256" key="3">
    <source>
        <dbReference type="ARBA" id="ARBA00007970"/>
    </source>
</evidence>
<comment type="subunit">
    <text evidence="4 11">Homodimer.</text>
</comment>
<keyword evidence="9 11" id="KW-0368">Histidine biosynthesis</keyword>
<feature type="domain" description="Aminotransferase class I/classII large" evidence="12">
    <location>
        <begin position="27"/>
        <end position="360"/>
    </location>
</feature>
<dbReference type="KEGG" id="tvi:Thivi_3225"/>
<comment type="cofactor">
    <cofactor evidence="1 11">
        <name>pyridoxal 5'-phosphate</name>
        <dbReference type="ChEBI" id="CHEBI:597326"/>
    </cofactor>
</comment>
<sequence length="370" mass="40863">MKELIDRLVRPEIRALNAYHVPEAAGLIKLDAMENPYVWPESLKTEWLDALRDVALNRYPDPSGRALQETLREAMEIPSDMGLLLGNGSDELIQMLALTVAQPGNPLRTGPSASLRTGILSLDPGFVMYRMIGLFAGMDYVGVPLQADDFSIDLPATLDAIARAQPALIYLAYPNNPTGNRFDADDMVRIIEAAPGLVIVDEAYSPFTDSSFLGLLGDWPNLLVMRTVSKMGLAGLRLGYLVGPPAWLQEIDKVRLPYNVNVLTQASATFALRHKAVMDEQTRAIRIERTHLFESLTRIECLHAYPSEANFILVRVPEGRADSLFSGLRERGILIKNLHGTHPLLRDCLRITVGLPEENAALMAALTDLL</sequence>
<dbReference type="EC" id="2.6.1.9" evidence="11"/>
<keyword evidence="14" id="KW-1185">Reference proteome</keyword>
<comment type="catalytic activity">
    <reaction evidence="10 11">
        <text>L-histidinol phosphate + 2-oxoglutarate = 3-(imidazol-4-yl)-2-oxopropyl phosphate + L-glutamate</text>
        <dbReference type="Rhea" id="RHEA:23744"/>
        <dbReference type="ChEBI" id="CHEBI:16810"/>
        <dbReference type="ChEBI" id="CHEBI:29985"/>
        <dbReference type="ChEBI" id="CHEBI:57766"/>
        <dbReference type="ChEBI" id="CHEBI:57980"/>
        <dbReference type="EC" id="2.6.1.9"/>
    </reaction>
</comment>
<evidence type="ECO:0000256" key="1">
    <source>
        <dbReference type="ARBA" id="ARBA00001933"/>
    </source>
</evidence>
<evidence type="ECO:0000256" key="6">
    <source>
        <dbReference type="ARBA" id="ARBA00022605"/>
    </source>
</evidence>
<evidence type="ECO:0000259" key="12">
    <source>
        <dbReference type="Pfam" id="PF00155"/>
    </source>
</evidence>
<evidence type="ECO:0000256" key="7">
    <source>
        <dbReference type="ARBA" id="ARBA00022679"/>
    </source>
</evidence>
<dbReference type="Gene3D" id="3.90.1150.10">
    <property type="entry name" value="Aspartate Aminotransferase, domain 1"/>
    <property type="match status" value="1"/>
</dbReference>
<dbReference type="SUPFAM" id="SSF53383">
    <property type="entry name" value="PLP-dependent transferases"/>
    <property type="match status" value="1"/>
</dbReference>
<evidence type="ECO:0000256" key="4">
    <source>
        <dbReference type="ARBA" id="ARBA00011738"/>
    </source>
</evidence>
<accession>I3YDN4</accession>
<dbReference type="STRING" id="765911.Thivi_3225"/>
<dbReference type="HOGENOM" id="CLU_017584_3_1_6"/>
<evidence type="ECO:0000256" key="9">
    <source>
        <dbReference type="ARBA" id="ARBA00023102"/>
    </source>
</evidence>